<keyword evidence="1" id="KW-0472">Membrane</keyword>
<sequence>MFRLTLFLMTFCGGIAATIQPSVNARLAQKIGVIESACVSFAVGTIVLLIIALSGGGSFKGLYDAEWWELTGGFLGAFFVVITTLVVPRIGTTGTMVLIIAAQLIVGMLMDHFGLFGFRGVAIDLKRLAGVGLLGAGIVLILKS</sequence>
<dbReference type="GO" id="GO:0005886">
    <property type="term" value="C:plasma membrane"/>
    <property type="evidence" value="ECO:0007669"/>
    <property type="project" value="TreeGrafter"/>
</dbReference>
<organism evidence="2 3">
    <name type="scientific">Desulfonema ishimotonii</name>
    <dbReference type="NCBI Taxonomy" id="45657"/>
    <lineage>
        <taxon>Bacteria</taxon>
        <taxon>Pseudomonadati</taxon>
        <taxon>Thermodesulfobacteriota</taxon>
        <taxon>Desulfobacteria</taxon>
        <taxon>Desulfobacterales</taxon>
        <taxon>Desulfococcaceae</taxon>
        <taxon>Desulfonema</taxon>
    </lineage>
</organism>
<evidence type="ECO:0000313" key="2">
    <source>
        <dbReference type="EMBL" id="GBC62097.1"/>
    </source>
</evidence>
<evidence type="ECO:0000313" key="3">
    <source>
        <dbReference type="Proteomes" id="UP000288096"/>
    </source>
</evidence>
<keyword evidence="1" id="KW-1133">Transmembrane helix</keyword>
<evidence type="ECO:0000256" key="1">
    <source>
        <dbReference type="SAM" id="Phobius"/>
    </source>
</evidence>
<comment type="caution">
    <text evidence="2">The sequence shown here is derived from an EMBL/GenBank/DDBJ whole genome shotgun (WGS) entry which is preliminary data.</text>
</comment>
<feature type="transmembrane region" description="Helical" evidence="1">
    <location>
        <begin position="33"/>
        <end position="55"/>
    </location>
</feature>
<dbReference type="PANTHER" id="PTHR34821">
    <property type="entry name" value="INNER MEMBRANE PROTEIN YDCZ"/>
    <property type="match status" value="1"/>
</dbReference>
<dbReference type="Pfam" id="PF04657">
    <property type="entry name" value="DMT_YdcZ"/>
    <property type="match status" value="1"/>
</dbReference>
<dbReference type="PANTHER" id="PTHR34821:SF2">
    <property type="entry name" value="INNER MEMBRANE PROTEIN YDCZ"/>
    <property type="match status" value="1"/>
</dbReference>
<keyword evidence="3" id="KW-1185">Reference proteome</keyword>
<dbReference type="AlphaFoldDB" id="A0A401FYR2"/>
<proteinExistence type="predicted"/>
<reference evidence="3" key="2">
    <citation type="submission" date="2019-01" db="EMBL/GenBank/DDBJ databases">
        <title>Genome sequence of Desulfonema ishimotonii strain Tokyo 01.</title>
        <authorList>
            <person name="Fukui M."/>
        </authorList>
    </citation>
    <scope>NUCLEOTIDE SEQUENCE [LARGE SCALE GENOMIC DNA]</scope>
    <source>
        <strain evidence="3">Tokyo 01</strain>
    </source>
</reference>
<name>A0A401FYR2_9BACT</name>
<feature type="transmembrane region" description="Helical" evidence="1">
    <location>
        <begin position="96"/>
        <end position="118"/>
    </location>
</feature>
<gene>
    <name evidence="2" type="ORF">DENIS_3060</name>
</gene>
<reference evidence="3" key="1">
    <citation type="submission" date="2017-11" db="EMBL/GenBank/DDBJ databases">
        <authorList>
            <person name="Watanabe M."/>
            <person name="Kojima H."/>
        </authorList>
    </citation>
    <scope>NUCLEOTIDE SEQUENCE [LARGE SCALE GENOMIC DNA]</scope>
    <source>
        <strain evidence="3">Tokyo 01</strain>
    </source>
</reference>
<feature type="transmembrane region" description="Helical" evidence="1">
    <location>
        <begin position="125"/>
        <end position="142"/>
    </location>
</feature>
<accession>A0A401FYR2</accession>
<keyword evidence="1" id="KW-0812">Transmembrane</keyword>
<dbReference type="InterPro" id="IPR006750">
    <property type="entry name" value="YdcZ"/>
</dbReference>
<dbReference type="Proteomes" id="UP000288096">
    <property type="component" value="Unassembled WGS sequence"/>
</dbReference>
<feature type="transmembrane region" description="Helical" evidence="1">
    <location>
        <begin position="67"/>
        <end position="90"/>
    </location>
</feature>
<dbReference type="EMBL" id="BEXT01000001">
    <property type="protein sequence ID" value="GBC62097.1"/>
    <property type="molecule type" value="Genomic_DNA"/>
</dbReference>
<dbReference type="RefSeq" id="WP_124329301.1">
    <property type="nucleotide sequence ID" value="NZ_BEXT01000001.1"/>
</dbReference>
<dbReference type="OrthoDB" id="9097160at2"/>
<protein>
    <submittedName>
        <fullName evidence="2">EamA-like transporter family protein</fullName>
    </submittedName>
</protein>